<feature type="region of interest" description="Disordered" evidence="2">
    <location>
        <begin position="1"/>
        <end position="23"/>
    </location>
</feature>
<dbReference type="EMBL" id="LUKN01001068">
    <property type="protein sequence ID" value="OAR01619.1"/>
    <property type="molecule type" value="Genomic_DNA"/>
</dbReference>
<proteinExistence type="predicted"/>
<dbReference type="OrthoDB" id="610608at2759"/>
<dbReference type="PANTHER" id="PTHR38166:SF1">
    <property type="entry name" value="C2H2-TYPE DOMAIN-CONTAINING PROTEIN"/>
    <property type="match status" value="1"/>
</dbReference>
<dbReference type="PROSITE" id="PS50157">
    <property type="entry name" value="ZINC_FINGER_C2H2_2"/>
    <property type="match status" value="1"/>
</dbReference>
<keyword evidence="1" id="KW-0479">Metal-binding</keyword>
<name>A0A179IIR5_CORDF</name>
<organism evidence="4 5">
    <name type="scientific">Cordyceps confragosa</name>
    <name type="common">Lecanicillium lecanii</name>
    <dbReference type="NCBI Taxonomy" id="2714763"/>
    <lineage>
        <taxon>Eukaryota</taxon>
        <taxon>Fungi</taxon>
        <taxon>Dikarya</taxon>
        <taxon>Ascomycota</taxon>
        <taxon>Pezizomycotina</taxon>
        <taxon>Sordariomycetes</taxon>
        <taxon>Hypocreomycetidae</taxon>
        <taxon>Hypocreales</taxon>
        <taxon>Cordycipitaceae</taxon>
        <taxon>Akanthomyces</taxon>
    </lineage>
</organism>
<dbReference type="AlphaFoldDB" id="A0A179IIR5"/>
<feature type="compositionally biased region" description="Low complexity" evidence="2">
    <location>
        <begin position="275"/>
        <end position="287"/>
    </location>
</feature>
<evidence type="ECO:0000256" key="1">
    <source>
        <dbReference type="PROSITE-ProRule" id="PRU00042"/>
    </source>
</evidence>
<comment type="caution">
    <text evidence="4">The sequence shown here is derived from an EMBL/GenBank/DDBJ whole genome shotgun (WGS) entry which is preliminary data.</text>
</comment>
<feature type="compositionally biased region" description="Polar residues" evidence="2">
    <location>
        <begin position="249"/>
        <end position="273"/>
    </location>
</feature>
<dbReference type="InterPro" id="IPR013087">
    <property type="entry name" value="Znf_C2H2_type"/>
</dbReference>
<feature type="region of interest" description="Disordered" evidence="2">
    <location>
        <begin position="249"/>
        <end position="309"/>
    </location>
</feature>
<evidence type="ECO:0000313" key="4">
    <source>
        <dbReference type="EMBL" id="OAR01619.1"/>
    </source>
</evidence>
<dbReference type="GO" id="GO:0008270">
    <property type="term" value="F:zinc ion binding"/>
    <property type="evidence" value="ECO:0007669"/>
    <property type="project" value="UniProtKB-KW"/>
</dbReference>
<evidence type="ECO:0000259" key="3">
    <source>
        <dbReference type="PROSITE" id="PS50157"/>
    </source>
</evidence>
<dbReference type="OMA" id="QHEPLAY"/>
<evidence type="ECO:0000313" key="5">
    <source>
        <dbReference type="Proteomes" id="UP000243081"/>
    </source>
</evidence>
<dbReference type="Proteomes" id="UP000243081">
    <property type="component" value="Unassembled WGS sequence"/>
</dbReference>
<feature type="compositionally biased region" description="Polar residues" evidence="2">
    <location>
        <begin position="535"/>
        <end position="545"/>
    </location>
</feature>
<feature type="domain" description="C2H2-type" evidence="3">
    <location>
        <begin position="374"/>
        <end position="394"/>
    </location>
</feature>
<keyword evidence="1" id="KW-0863">Zinc-finger</keyword>
<keyword evidence="5" id="KW-1185">Reference proteome</keyword>
<protein>
    <recommendedName>
        <fullName evidence="3">C2H2-type domain-containing protein</fullName>
    </recommendedName>
</protein>
<sequence>MEGFHHHGDSGNVPRVTDSPKAEPAFRKRFSETFRLNPSSQRRHSRAHSICSSVSSAHFFDSDTAYSASSVASPISTVYESEAEDFIHPPFLERPSSRVAERGRQHFASFDSGSTWVGDTEEEERFNQDKLENTMKAAFANSLSPKICGDNLESPVTTQHLSDDDTSISGNSEGNISAEVDANSPGTLICDASSVATDEAAGSDADTLLTYTLQLVYGIDAPEQEPQLGNLRRLSARYIRLLGDAISQPISSDGEQPSSQGNSYPSNTPSPLNNGRRGSQSGSSQASSKRKQEGDPGEDGQENGQGSGFLPVKKAKHAMRDDGSLRLSCPFRKRNPQRFNVRDHHSCAMTYFPKFAELRQHIVKQHKRDDPSAFVCDRCNRDFRSRKELREHQRQPKEFMCDLADHDPESGIDGPTCNKLLSRKRASGTSPIVQWKEIWNLLFPDDDDHVVQTFNFTPVIEHFELAAQFYTSFDHLRASLQDKISNQATLDTIWTKFHQCFAESVEQCHTTAQGLTYVNRSNKKAELSKTPRQPARSNQRMSNIQPRPDSGIMLDDGSEESGSVSSSGVCYNESNAVLHMLNSDQHGFVFGDSSGTPALSVQTPASVFDSDLLSSSAQLIPRGRAMTSHPQADLTRLWTDEMVYNMTSMGNADPNATPDRKWDDTPAHMAFYDSTTPNLF</sequence>
<gene>
    <name evidence="4" type="ORF">LLEC1_00451</name>
</gene>
<accession>A0A179IIR5</accession>
<evidence type="ECO:0000256" key="2">
    <source>
        <dbReference type="SAM" id="MobiDB-lite"/>
    </source>
</evidence>
<dbReference type="PANTHER" id="PTHR38166">
    <property type="entry name" value="C2H2-TYPE DOMAIN-CONTAINING PROTEIN-RELATED"/>
    <property type="match status" value="1"/>
</dbReference>
<keyword evidence="1" id="KW-0862">Zinc</keyword>
<dbReference type="Gene3D" id="3.30.160.60">
    <property type="entry name" value="Classic Zinc Finger"/>
    <property type="match status" value="1"/>
</dbReference>
<reference evidence="4 5" key="1">
    <citation type="submission" date="2016-03" db="EMBL/GenBank/DDBJ databases">
        <title>Fine-scale spatial genetic structure of a fungal parasite of coffee scale insects.</title>
        <authorList>
            <person name="Jackson D."/>
            <person name="Zemenick K.A."/>
            <person name="Malloure B."/>
            <person name="Quandt C.A."/>
            <person name="James T.Y."/>
        </authorList>
    </citation>
    <scope>NUCLEOTIDE SEQUENCE [LARGE SCALE GENOMIC DNA]</scope>
    <source>
        <strain evidence="4 5">UM487</strain>
    </source>
</reference>
<feature type="region of interest" description="Disordered" evidence="2">
    <location>
        <begin position="521"/>
        <end position="567"/>
    </location>
</feature>